<dbReference type="AlphaFoldDB" id="A0A0F9ATE5"/>
<dbReference type="Pfam" id="PF00127">
    <property type="entry name" value="Copper-bind"/>
    <property type="match status" value="1"/>
</dbReference>
<dbReference type="SUPFAM" id="SSF49503">
    <property type="entry name" value="Cupredoxins"/>
    <property type="match status" value="1"/>
</dbReference>
<evidence type="ECO:0000256" key="1">
    <source>
        <dbReference type="ARBA" id="ARBA00022723"/>
    </source>
</evidence>
<dbReference type="EMBL" id="LAZR01041157">
    <property type="protein sequence ID" value="KKL12695.1"/>
    <property type="molecule type" value="Genomic_DNA"/>
</dbReference>
<dbReference type="PANTHER" id="PTHR36507:SF1">
    <property type="entry name" value="BLL1555 PROTEIN"/>
    <property type="match status" value="1"/>
</dbReference>
<reference evidence="5" key="1">
    <citation type="journal article" date="2015" name="Nature">
        <title>Complex archaea that bridge the gap between prokaryotes and eukaryotes.</title>
        <authorList>
            <person name="Spang A."/>
            <person name="Saw J.H."/>
            <person name="Jorgensen S.L."/>
            <person name="Zaremba-Niedzwiedzka K."/>
            <person name="Martijn J."/>
            <person name="Lind A.E."/>
            <person name="van Eijk R."/>
            <person name="Schleper C."/>
            <person name="Guy L."/>
            <person name="Ettema T.J."/>
        </authorList>
    </citation>
    <scope>NUCLEOTIDE SEQUENCE</scope>
</reference>
<dbReference type="InterPro" id="IPR052721">
    <property type="entry name" value="ET_Amicyanin"/>
</dbReference>
<evidence type="ECO:0000256" key="3">
    <source>
        <dbReference type="SAM" id="Phobius"/>
    </source>
</evidence>
<dbReference type="Gene3D" id="2.60.40.420">
    <property type="entry name" value="Cupredoxins - blue copper proteins"/>
    <property type="match status" value="1"/>
</dbReference>
<organism evidence="5">
    <name type="scientific">marine sediment metagenome</name>
    <dbReference type="NCBI Taxonomy" id="412755"/>
    <lineage>
        <taxon>unclassified sequences</taxon>
        <taxon>metagenomes</taxon>
        <taxon>ecological metagenomes</taxon>
    </lineage>
</organism>
<dbReference type="InterPro" id="IPR000923">
    <property type="entry name" value="BlueCu_1"/>
</dbReference>
<keyword evidence="3" id="KW-1133">Transmembrane helix</keyword>
<protein>
    <recommendedName>
        <fullName evidence="4">Blue (type 1) copper domain-containing protein</fullName>
    </recommendedName>
</protein>
<evidence type="ECO:0000256" key="2">
    <source>
        <dbReference type="ARBA" id="ARBA00023008"/>
    </source>
</evidence>
<sequence length="208" mass="22191">SNADTEFHTVTSGISPDLGGEGPNGIFDSGLFSPGESFKNTFGDEGTYPYFCTIHPWMSGIVVVKSAFSVIQNVGDDAGDGSTTFDVEYDFNRVIVDATVDEDQKAVTFTLVGKPQNDDNTLTLHLPKDLISNPNVIWADGKPITNFEVIPEGGMNVVTIPVTETTQQVTILGTSVVPEFGILSTVVLATSLIAVIFAVSRSKIISKI</sequence>
<accession>A0A0F9ATE5</accession>
<keyword evidence="2" id="KW-0186">Copper</keyword>
<feature type="transmembrane region" description="Helical" evidence="3">
    <location>
        <begin position="180"/>
        <end position="199"/>
    </location>
</feature>
<dbReference type="InterPro" id="IPR008972">
    <property type="entry name" value="Cupredoxin"/>
</dbReference>
<feature type="domain" description="Blue (type 1) copper" evidence="4">
    <location>
        <begin position="31"/>
        <end position="65"/>
    </location>
</feature>
<dbReference type="GO" id="GO:0005507">
    <property type="term" value="F:copper ion binding"/>
    <property type="evidence" value="ECO:0007669"/>
    <property type="project" value="InterPro"/>
</dbReference>
<keyword evidence="3" id="KW-0812">Transmembrane</keyword>
<feature type="non-terminal residue" evidence="5">
    <location>
        <position position="1"/>
    </location>
</feature>
<evidence type="ECO:0000313" key="5">
    <source>
        <dbReference type="EMBL" id="KKL12695.1"/>
    </source>
</evidence>
<proteinExistence type="predicted"/>
<dbReference type="PANTHER" id="PTHR36507">
    <property type="entry name" value="BLL1555 PROTEIN"/>
    <property type="match status" value="1"/>
</dbReference>
<evidence type="ECO:0000259" key="4">
    <source>
        <dbReference type="Pfam" id="PF00127"/>
    </source>
</evidence>
<dbReference type="GO" id="GO:0009055">
    <property type="term" value="F:electron transfer activity"/>
    <property type="evidence" value="ECO:0007669"/>
    <property type="project" value="InterPro"/>
</dbReference>
<gene>
    <name evidence="5" type="ORF">LCGC14_2533180</name>
</gene>
<keyword evidence="1" id="KW-0479">Metal-binding</keyword>
<name>A0A0F9ATE5_9ZZZZ</name>
<keyword evidence="3" id="KW-0472">Membrane</keyword>
<comment type="caution">
    <text evidence="5">The sequence shown here is derived from an EMBL/GenBank/DDBJ whole genome shotgun (WGS) entry which is preliminary data.</text>
</comment>